<dbReference type="AlphaFoldDB" id="A0A9N9KGL2"/>
<evidence type="ECO:0000313" key="3">
    <source>
        <dbReference type="Proteomes" id="UP000789405"/>
    </source>
</evidence>
<organism evidence="2 3">
    <name type="scientific">Dentiscutata erythropus</name>
    <dbReference type="NCBI Taxonomy" id="1348616"/>
    <lineage>
        <taxon>Eukaryota</taxon>
        <taxon>Fungi</taxon>
        <taxon>Fungi incertae sedis</taxon>
        <taxon>Mucoromycota</taxon>
        <taxon>Glomeromycotina</taxon>
        <taxon>Glomeromycetes</taxon>
        <taxon>Diversisporales</taxon>
        <taxon>Gigasporaceae</taxon>
        <taxon>Dentiscutata</taxon>
    </lineage>
</organism>
<dbReference type="EMBL" id="CAJVPY010070051">
    <property type="protein sequence ID" value="CAG8827635.1"/>
    <property type="molecule type" value="Genomic_DNA"/>
</dbReference>
<feature type="region of interest" description="Disordered" evidence="1">
    <location>
        <begin position="104"/>
        <end position="124"/>
    </location>
</feature>
<proteinExistence type="predicted"/>
<dbReference type="OrthoDB" id="2384517at2759"/>
<sequence length="124" mass="14363">IDEKIHLYFNSIPSHVYCHQSKFTSRNMNNSGSSSLPNNTSVIHTSLQHEDELPKNAITATKKISEYEQMYLISTDESFKETLVSNMVNKKKIVNEQETRLKKLKRHAQAQARLKDKKAKMLEK</sequence>
<comment type="caution">
    <text evidence="2">The sequence shown here is derived from an EMBL/GenBank/DDBJ whole genome shotgun (WGS) entry which is preliminary data.</text>
</comment>
<reference evidence="2" key="1">
    <citation type="submission" date="2021-06" db="EMBL/GenBank/DDBJ databases">
        <authorList>
            <person name="Kallberg Y."/>
            <person name="Tangrot J."/>
            <person name="Rosling A."/>
        </authorList>
    </citation>
    <scope>NUCLEOTIDE SEQUENCE</scope>
    <source>
        <strain evidence="2">MA453B</strain>
    </source>
</reference>
<feature type="non-terminal residue" evidence="2">
    <location>
        <position position="1"/>
    </location>
</feature>
<keyword evidence="3" id="KW-1185">Reference proteome</keyword>
<gene>
    <name evidence="2" type="ORF">DERYTH_LOCUS28336</name>
</gene>
<evidence type="ECO:0000313" key="2">
    <source>
        <dbReference type="EMBL" id="CAG8827635.1"/>
    </source>
</evidence>
<name>A0A9N9KGL2_9GLOM</name>
<accession>A0A9N9KGL2</accession>
<evidence type="ECO:0000256" key="1">
    <source>
        <dbReference type="SAM" id="MobiDB-lite"/>
    </source>
</evidence>
<protein>
    <submittedName>
        <fullName evidence="2">14293_t:CDS:1</fullName>
    </submittedName>
</protein>
<feature type="non-terminal residue" evidence="2">
    <location>
        <position position="124"/>
    </location>
</feature>
<dbReference type="Proteomes" id="UP000789405">
    <property type="component" value="Unassembled WGS sequence"/>
</dbReference>